<dbReference type="GO" id="GO:0005634">
    <property type="term" value="C:nucleus"/>
    <property type="evidence" value="ECO:0007669"/>
    <property type="project" value="UniProtKB-SubCell"/>
</dbReference>
<feature type="domain" description="Period circadian protein homolog PER 1-3 bHLH-like" evidence="9">
    <location>
        <begin position="158"/>
        <end position="217"/>
    </location>
</feature>
<feature type="domain" description="Period circadian-like C-terminal" evidence="7">
    <location>
        <begin position="564"/>
        <end position="745"/>
    </location>
</feature>
<keyword evidence="2" id="KW-0677">Repeat</keyword>
<dbReference type="InterPro" id="IPR050760">
    <property type="entry name" value="Period_circadian_regulator"/>
</dbReference>
<dbReference type="InterPro" id="IPR022728">
    <property type="entry name" value="Period_circadian-like_C"/>
</dbReference>
<feature type="compositionally biased region" description="Low complexity" evidence="6">
    <location>
        <begin position="601"/>
        <end position="643"/>
    </location>
</feature>
<dbReference type="EMBL" id="HAEG01000323">
    <property type="protein sequence ID" value="SBR63527.1"/>
    <property type="molecule type" value="Transcribed_RNA"/>
</dbReference>
<reference evidence="10" key="2">
    <citation type="submission" date="2016-06" db="EMBL/GenBank/DDBJ databases">
        <title>The genome of a short-lived fish provides insights into sex chromosome evolution and the genetic control of aging.</title>
        <authorList>
            <person name="Reichwald K."/>
            <person name="Felder M."/>
            <person name="Petzold A."/>
            <person name="Koch P."/>
            <person name="Groth M."/>
            <person name="Platzer M."/>
        </authorList>
    </citation>
    <scope>NUCLEOTIDE SEQUENCE</scope>
    <source>
        <tissue evidence="10">Brain</tissue>
    </source>
</reference>
<dbReference type="Pfam" id="PF23170">
    <property type="entry name" value="bHLH_PER"/>
    <property type="match status" value="1"/>
</dbReference>
<sequence>ARGPRWTFGMQTIYFKQFPLMRRLGLQLNGTAALEGSDSSSQGPTVSLHSIRKNARSRLHPDEDVEMKSSGSSGSGTESHGNESNGNESHGNESHGHESVGSSNGNSKDSALLESSESIKSSNSHSPSPPSSSNAYSLLSSEQDNPSTSGCSSDESAKAKNQKEVIKTLKELKLHVPADKKHNSKSTTLNTLQYALRCVKQVEANEEYYQLLMINDSQPSGLDVSSYTIEEIDSITSEYTLKSNDIFAVAVSLISGRIVYISDQAASILNCKRDEVSNAGPTTRRGSRNKKIKSKRAKLIASSNNTAPHHRRQPPQPPQLNGGYKQTSWSPSDVQSTFPVAYTVVMPGYPLQVHPGNTSTSAYTDVTAQGFGNNQAPPCPPTIHSDSFTSQVVTPVVALMLPNYLYPLVDPGHPPPSVPVYQVETGGIPSQMQLFDQAAFPGQGAFPSPPQDHFTPLASYPCPSFYVPLSSETPKPPVESCSRSSTPQSGNSRGPTSPPLFHSCCSSPLNLLELELSVDRQDNMALSSGGQGSNMVEMEKGASANQAKERELKQRSSRDETNISDAISTSSDMLDIILQEDSYSGTGSATSGSMGSGSNGCGTSASGISKSRTSASGTSGSFSGSNNSSKYFGSVDSSQSSQKVKGHSWGSEGGPAETEQSEQFIKCVLQDPLWLLTANTEEEVMMTYELPSRDIQSVLREDSEKMRLLQQCQPRFSEEQKKELSEVHPWIMKGGLPKAIDVKGCSSCDITSESAAGPEDHPDMDLGDTEIGDVVCLCPSPNIRIQTEETRQ</sequence>
<dbReference type="GO" id="GO:0000976">
    <property type="term" value="F:transcription cis-regulatory region binding"/>
    <property type="evidence" value="ECO:0007669"/>
    <property type="project" value="TreeGrafter"/>
</dbReference>
<dbReference type="GO" id="GO:0005737">
    <property type="term" value="C:cytoplasm"/>
    <property type="evidence" value="ECO:0007669"/>
    <property type="project" value="TreeGrafter"/>
</dbReference>
<dbReference type="AlphaFoldDB" id="A0A1A8N3T3"/>
<dbReference type="PANTHER" id="PTHR11269">
    <property type="entry name" value="PERIOD CIRCADIAN PROTEIN"/>
    <property type="match status" value="1"/>
</dbReference>
<dbReference type="PANTHER" id="PTHR11269:SF9">
    <property type="entry name" value="PERIOD CIRCADIAN PROTEIN HOMOLOG 2"/>
    <property type="match status" value="1"/>
</dbReference>
<evidence type="ECO:0000256" key="5">
    <source>
        <dbReference type="ARBA" id="ARBA00023242"/>
    </source>
</evidence>
<feature type="region of interest" description="Disordered" evidence="6">
    <location>
        <begin position="276"/>
        <end position="331"/>
    </location>
</feature>
<feature type="compositionally biased region" description="Low complexity" evidence="6">
    <location>
        <begin position="69"/>
        <end position="89"/>
    </location>
</feature>
<accession>A0A1A8N3T3</accession>
<evidence type="ECO:0000259" key="9">
    <source>
        <dbReference type="Pfam" id="PF23170"/>
    </source>
</evidence>
<feature type="compositionally biased region" description="Polar residues" evidence="6">
    <location>
        <begin position="37"/>
        <end position="48"/>
    </location>
</feature>
<keyword evidence="3" id="KW-0805">Transcription regulation</keyword>
<feature type="region of interest" description="Disordered" evidence="6">
    <location>
        <begin position="524"/>
        <end position="567"/>
    </location>
</feature>
<evidence type="ECO:0000313" key="10">
    <source>
        <dbReference type="EMBL" id="SBR63527.1"/>
    </source>
</evidence>
<dbReference type="GO" id="GO:0000122">
    <property type="term" value="P:negative regulation of transcription by RNA polymerase II"/>
    <property type="evidence" value="ECO:0007669"/>
    <property type="project" value="TreeGrafter"/>
</dbReference>
<evidence type="ECO:0000259" key="8">
    <source>
        <dbReference type="Pfam" id="PF21353"/>
    </source>
</evidence>
<feature type="compositionally biased region" description="Basic and acidic residues" evidence="6">
    <location>
        <begin position="547"/>
        <end position="561"/>
    </location>
</feature>
<name>A0A1A8N3T3_9TELE</name>
<proteinExistence type="predicted"/>
<feature type="region of interest" description="Disordered" evidence="6">
    <location>
        <begin position="473"/>
        <end position="499"/>
    </location>
</feature>
<comment type="subcellular location">
    <subcellularLocation>
        <location evidence="1">Nucleus</location>
    </subcellularLocation>
</comment>
<keyword evidence="4" id="KW-0804">Transcription</keyword>
<feature type="region of interest" description="Disordered" evidence="6">
    <location>
        <begin position="33"/>
        <end position="162"/>
    </location>
</feature>
<organism evidence="10">
    <name type="scientific">Nothobranchius pienaari</name>
    <dbReference type="NCBI Taxonomy" id="704102"/>
    <lineage>
        <taxon>Eukaryota</taxon>
        <taxon>Metazoa</taxon>
        <taxon>Chordata</taxon>
        <taxon>Craniata</taxon>
        <taxon>Vertebrata</taxon>
        <taxon>Euteleostomi</taxon>
        <taxon>Actinopterygii</taxon>
        <taxon>Neopterygii</taxon>
        <taxon>Teleostei</taxon>
        <taxon>Neoteleostei</taxon>
        <taxon>Acanthomorphata</taxon>
        <taxon>Ovalentaria</taxon>
        <taxon>Atherinomorphae</taxon>
        <taxon>Cyprinodontiformes</taxon>
        <taxon>Nothobranchiidae</taxon>
        <taxon>Nothobranchius</taxon>
    </lineage>
</organism>
<evidence type="ECO:0000256" key="1">
    <source>
        <dbReference type="ARBA" id="ARBA00004123"/>
    </source>
</evidence>
<feature type="compositionally biased region" description="Polar residues" evidence="6">
    <location>
        <begin position="143"/>
        <end position="154"/>
    </location>
</feature>
<dbReference type="InterPro" id="IPR048814">
    <property type="entry name" value="Per1-3_PAS-A"/>
</dbReference>
<feature type="compositionally biased region" description="Low complexity" evidence="6">
    <location>
        <begin position="99"/>
        <end position="142"/>
    </location>
</feature>
<feature type="region of interest" description="Disordered" evidence="6">
    <location>
        <begin position="584"/>
        <end position="657"/>
    </location>
</feature>
<reference evidence="10" key="1">
    <citation type="submission" date="2016-05" db="EMBL/GenBank/DDBJ databases">
        <authorList>
            <person name="Lavstsen T."/>
            <person name="Jespersen J.S."/>
        </authorList>
    </citation>
    <scope>NUCLEOTIDE SEQUENCE</scope>
    <source>
        <tissue evidence="10">Brain</tissue>
    </source>
</reference>
<feature type="non-terminal residue" evidence="10">
    <location>
        <position position="1"/>
    </location>
</feature>
<dbReference type="GO" id="GO:0032922">
    <property type="term" value="P:circadian regulation of gene expression"/>
    <property type="evidence" value="ECO:0007669"/>
    <property type="project" value="TreeGrafter"/>
</dbReference>
<evidence type="ECO:0000256" key="6">
    <source>
        <dbReference type="SAM" id="MobiDB-lite"/>
    </source>
</evidence>
<feature type="domain" description="Period circadian protein homolog 1-3 PAS-A" evidence="8">
    <location>
        <begin position="245"/>
        <end position="278"/>
    </location>
</feature>
<dbReference type="Gene3D" id="3.30.450.20">
    <property type="entry name" value="PAS domain"/>
    <property type="match status" value="1"/>
</dbReference>
<gene>
    <name evidence="10" type="primary">PER2</name>
</gene>
<evidence type="ECO:0000259" key="7">
    <source>
        <dbReference type="Pfam" id="PF12114"/>
    </source>
</evidence>
<dbReference type="Pfam" id="PF12114">
    <property type="entry name" value="Period_C"/>
    <property type="match status" value="1"/>
</dbReference>
<protein>
    <submittedName>
        <fullName evidence="10">Period homolog 2</fullName>
    </submittedName>
</protein>
<dbReference type="InterPro" id="IPR057310">
    <property type="entry name" value="PER1-3_bHLH"/>
</dbReference>
<feature type="compositionally biased region" description="Low complexity" evidence="6">
    <location>
        <begin position="584"/>
        <end position="593"/>
    </location>
</feature>
<keyword evidence="5" id="KW-0539">Nucleus</keyword>
<dbReference type="GO" id="GO:0043153">
    <property type="term" value="P:entrainment of circadian clock by photoperiod"/>
    <property type="evidence" value="ECO:0007669"/>
    <property type="project" value="TreeGrafter"/>
</dbReference>
<feature type="compositionally biased region" description="Polar residues" evidence="6">
    <location>
        <begin position="481"/>
        <end position="495"/>
    </location>
</feature>
<evidence type="ECO:0000256" key="2">
    <source>
        <dbReference type="ARBA" id="ARBA00022737"/>
    </source>
</evidence>
<feature type="compositionally biased region" description="Basic residues" evidence="6">
    <location>
        <begin position="285"/>
        <end position="298"/>
    </location>
</feature>
<dbReference type="GO" id="GO:0001222">
    <property type="term" value="F:transcription corepressor binding"/>
    <property type="evidence" value="ECO:0007669"/>
    <property type="project" value="TreeGrafter"/>
</dbReference>
<dbReference type="Pfam" id="PF21353">
    <property type="entry name" value="Per3-like_PAS-A"/>
    <property type="match status" value="1"/>
</dbReference>
<evidence type="ECO:0000256" key="3">
    <source>
        <dbReference type="ARBA" id="ARBA00023015"/>
    </source>
</evidence>
<evidence type="ECO:0000256" key="4">
    <source>
        <dbReference type="ARBA" id="ARBA00023163"/>
    </source>
</evidence>